<feature type="signal peptide" evidence="1">
    <location>
        <begin position="1"/>
        <end position="22"/>
    </location>
</feature>
<gene>
    <name evidence="2" type="ORF">BDK51DRAFT_45352</name>
</gene>
<organism evidence="2 3">
    <name type="scientific">Blyttiomyces helicus</name>
    <dbReference type="NCBI Taxonomy" id="388810"/>
    <lineage>
        <taxon>Eukaryota</taxon>
        <taxon>Fungi</taxon>
        <taxon>Fungi incertae sedis</taxon>
        <taxon>Chytridiomycota</taxon>
        <taxon>Chytridiomycota incertae sedis</taxon>
        <taxon>Chytridiomycetes</taxon>
        <taxon>Chytridiomycetes incertae sedis</taxon>
        <taxon>Blyttiomyces</taxon>
    </lineage>
</organism>
<evidence type="ECO:0000313" key="3">
    <source>
        <dbReference type="Proteomes" id="UP000269721"/>
    </source>
</evidence>
<name>A0A4P9W1C5_9FUNG</name>
<dbReference type="Proteomes" id="UP000269721">
    <property type="component" value="Unassembled WGS sequence"/>
</dbReference>
<proteinExistence type="predicted"/>
<sequence length="174" mass="18366">MQLPSFIALTTGLGALTAPVVAAPAGANSAAAFAHTKEFRIASADAKERNFALPSETVHITSVDKIPSFFSPPVKAAFASLVDIGFGPLLQVPVFPWHSALQRCTPGQPLGTAKQIPEGNYNLVNFIELGPVDLAFTVEDPLVPTMNANHVIIGLQLPSGFIEATNAKFLSMDQ</sequence>
<dbReference type="AlphaFoldDB" id="A0A4P9W1C5"/>
<feature type="chain" id="PRO_5020972137" evidence="1">
    <location>
        <begin position="23"/>
        <end position="174"/>
    </location>
</feature>
<dbReference type="EMBL" id="KZ998576">
    <property type="protein sequence ID" value="RKO85981.1"/>
    <property type="molecule type" value="Genomic_DNA"/>
</dbReference>
<keyword evidence="3" id="KW-1185">Reference proteome</keyword>
<evidence type="ECO:0000256" key="1">
    <source>
        <dbReference type="SAM" id="SignalP"/>
    </source>
</evidence>
<feature type="non-terminal residue" evidence="2">
    <location>
        <position position="174"/>
    </location>
</feature>
<keyword evidence="1" id="KW-0732">Signal</keyword>
<evidence type="ECO:0000313" key="2">
    <source>
        <dbReference type="EMBL" id="RKO85981.1"/>
    </source>
</evidence>
<protein>
    <submittedName>
        <fullName evidence="2">Uncharacterized protein</fullName>
    </submittedName>
</protein>
<reference evidence="3" key="1">
    <citation type="journal article" date="2018" name="Nat. Microbiol.">
        <title>Leveraging single-cell genomics to expand the fungal tree of life.</title>
        <authorList>
            <person name="Ahrendt S.R."/>
            <person name="Quandt C.A."/>
            <person name="Ciobanu D."/>
            <person name="Clum A."/>
            <person name="Salamov A."/>
            <person name="Andreopoulos B."/>
            <person name="Cheng J.F."/>
            <person name="Woyke T."/>
            <person name="Pelin A."/>
            <person name="Henrissat B."/>
            <person name="Reynolds N.K."/>
            <person name="Benny G.L."/>
            <person name="Smith M.E."/>
            <person name="James T.Y."/>
            <person name="Grigoriev I.V."/>
        </authorList>
    </citation>
    <scope>NUCLEOTIDE SEQUENCE [LARGE SCALE GENOMIC DNA]</scope>
</reference>
<accession>A0A4P9W1C5</accession>